<feature type="compositionally biased region" description="Basic and acidic residues" evidence="6">
    <location>
        <begin position="1258"/>
        <end position="1278"/>
    </location>
</feature>
<evidence type="ECO:0000256" key="4">
    <source>
        <dbReference type="ARBA" id="ARBA00023136"/>
    </source>
</evidence>
<dbReference type="InterPro" id="IPR046852">
    <property type="entry name" value="Neurobeachin_a-sol"/>
</dbReference>
<dbReference type="SUPFAM" id="SSF48371">
    <property type="entry name" value="ARM repeat"/>
    <property type="match status" value="1"/>
</dbReference>
<dbReference type="InterPro" id="IPR031570">
    <property type="entry name" value="NBEA/BDCP_DUF4704"/>
</dbReference>
<dbReference type="FunFam" id="2.60.120.200:FF:000010">
    <property type="entry name" value="neurobeachin isoform X2"/>
    <property type="match status" value="1"/>
</dbReference>
<dbReference type="InterPro" id="IPR046851">
    <property type="entry name" value="NBCH_WD40"/>
</dbReference>
<dbReference type="GO" id="GO:0016020">
    <property type="term" value="C:membrane"/>
    <property type="evidence" value="ECO:0007669"/>
    <property type="project" value="UniProtKB-SubCell"/>
</dbReference>
<feature type="compositionally biased region" description="Polar residues" evidence="6">
    <location>
        <begin position="1338"/>
        <end position="1351"/>
    </location>
</feature>
<feature type="region of interest" description="Disordered" evidence="6">
    <location>
        <begin position="1193"/>
        <end position="1278"/>
    </location>
</feature>
<dbReference type="SUPFAM" id="SSF81837">
    <property type="entry name" value="BEACH domain"/>
    <property type="match status" value="1"/>
</dbReference>
<evidence type="ECO:0000313" key="9">
    <source>
        <dbReference type="EMBL" id="CAG9859908.1"/>
    </source>
</evidence>
<feature type="region of interest" description="Disordered" evidence="6">
    <location>
        <begin position="1122"/>
        <end position="1141"/>
    </location>
</feature>
<dbReference type="PROSITE" id="PS50294">
    <property type="entry name" value="WD_REPEATS_REGION"/>
    <property type="match status" value="1"/>
</dbReference>
<dbReference type="CDD" id="cd06071">
    <property type="entry name" value="Beach"/>
    <property type="match status" value="1"/>
</dbReference>
<organism evidence="9 10">
    <name type="scientific">Phyllotreta striolata</name>
    <name type="common">Striped flea beetle</name>
    <name type="synonym">Crioceris striolata</name>
    <dbReference type="NCBI Taxonomy" id="444603"/>
    <lineage>
        <taxon>Eukaryota</taxon>
        <taxon>Metazoa</taxon>
        <taxon>Ecdysozoa</taxon>
        <taxon>Arthropoda</taxon>
        <taxon>Hexapoda</taxon>
        <taxon>Insecta</taxon>
        <taxon>Pterygota</taxon>
        <taxon>Neoptera</taxon>
        <taxon>Endopterygota</taxon>
        <taxon>Coleoptera</taxon>
        <taxon>Polyphaga</taxon>
        <taxon>Cucujiformia</taxon>
        <taxon>Chrysomeloidea</taxon>
        <taxon>Chrysomelidae</taxon>
        <taxon>Galerucinae</taxon>
        <taxon>Alticini</taxon>
        <taxon>Phyllotreta</taxon>
    </lineage>
</organism>
<evidence type="ECO:0000259" key="7">
    <source>
        <dbReference type="PROSITE" id="PS50197"/>
    </source>
</evidence>
<dbReference type="Gene3D" id="2.30.29.30">
    <property type="entry name" value="Pleckstrin-homology domain (PH domain)/Phosphotyrosine-binding domain (PTB)"/>
    <property type="match status" value="1"/>
</dbReference>
<dbReference type="SUPFAM" id="SSF49899">
    <property type="entry name" value="Concanavalin A-like lectins/glucanases"/>
    <property type="match status" value="1"/>
</dbReference>
<dbReference type="Proteomes" id="UP001153712">
    <property type="component" value="Chromosome 3"/>
</dbReference>
<feature type="compositionally biased region" description="Polar residues" evidence="6">
    <location>
        <begin position="1938"/>
        <end position="1948"/>
    </location>
</feature>
<evidence type="ECO:0000256" key="3">
    <source>
        <dbReference type="ARBA" id="ARBA00022737"/>
    </source>
</evidence>
<dbReference type="OrthoDB" id="26681at2759"/>
<dbReference type="GO" id="GO:0005829">
    <property type="term" value="C:cytosol"/>
    <property type="evidence" value="ECO:0007669"/>
    <property type="project" value="TreeGrafter"/>
</dbReference>
<feature type="compositionally biased region" description="Basic and acidic residues" evidence="6">
    <location>
        <begin position="1238"/>
        <end position="1249"/>
    </location>
</feature>
<dbReference type="Pfam" id="PF02138">
    <property type="entry name" value="Beach"/>
    <property type="match status" value="1"/>
</dbReference>
<gene>
    <name evidence="9" type="ORF">PHYEVI_LOCUS6269</name>
</gene>
<comment type="subcellular location">
    <subcellularLocation>
        <location evidence="1">Membrane</location>
    </subcellularLocation>
</comment>
<feature type="repeat" description="WD" evidence="5">
    <location>
        <begin position="2986"/>
        <end position="3017"/>
    </location>
</feature>
<feature type="compositionally biased region" description="Polar residues" evidence="6">
    <location>
        <begin position="1220"/>
        <end position="1237"/>
    </location>
</feature>
<dbReference type="SMART" id="SM00320">
    <property type="entry name" value="WD40"/>
    <property type="match status" value="4"/>
</dbReference>
<dbReference type="Gene3D" id="2.130.10.10">
    <property type="entry name" value="YVTN repeat-like/Quinoprotein amine dehydrogenase"/>
    <property type="match status" value="2"/>
</dbReference>
<evidence type="ECO:0000256" key="5">
    <source>
        <dbReference type="PROSITE-ProRule" id="PRU00221"/>
    </source>
</evidence>
<dbReference type="Pfam" id="PF14844">
    <property type="entry name" value="PH_BEACH"/>
    <property type="match status" value="1"/>
</dbReference>
<dbReference type="CDD" id="cd01201">
    <property type="entry name" value="PH_BEACH"/>
    <property type="match status" value="1"/>
</dbReference>
<dbReference type="SUPFAM" id="SSF50978">
    <property type="entry name" value="WD40 repeat-like"/>
    <property type="match status" value="1"/>
</dbReference>
<protein>
    <recommendedName>
        <fullName evidence="11">Neurobeachin</fullName>
    </recommendedName>
</protein>
<evidence type="ECO:0000256" key="1">
    <source>
        <dbReference type="ARBA" id="ARBA00004370"/>
    </source>
</evidence>
<dbReference type="InterPro" id="IPR036372">
    <property type="entry name" value="BEACH_dom_sf"/>
</dbReference>
<evidence type="ECO:0008006" key="11">
    <source>
        <dbReference type="Google" id="ProtNLM"/>
    </source>
</evidence>
<sequence>MDSLERLMNATAKRGVRLHSGALTPSNVGSLVHPGTVAISGAGSTLPRRALVHASLATTAAISRRGRHLTGTFCLTGDTMEGIIQCLVFLKAFSLVGGEFDMELNFVIQDAQNIRHMLELLDHCPPNLQAEIWSVFIAILRKSVRNLQACTDVGLIEHVLKRLRNADILVADLLIEMLGVLASYSITVKELKLLFGAMKAVAGKWPRHSAKLLNVLRQMPQRSGPDVFFSFPGRKGSAIVLPPLAKWPYENGFTFTTWFRLDPINSVNIEREKPYLYCFKTSKGVGYTAHFVGNCLVLTSMKIKGKGFQHCVKYEFQPRKWYMLAIVYIYNRWTKSEIKCLVNGQLASSTEMAWFVSTNDVFDKCYIGATPELDEERVFCGQMSAIYLFSEALTTHQICAMHRLGPGYKSQFRFDNECNINLPDNHKRVSDNSEQLPASSMSLPLTATDARPVLYDGKLSSAIVFMYNPVATDTQLCLQSAPRGNISYFVHTPHALMLQDVKAVITHSIHSTLNSIGGIQVLFPLFSQLDLPYEFNNSSDAKRDPTLCAKLLGFICELVETSPTVQQHMIQNRGFLVISFMLQRSSRDHLTIDVLGSFLSLTKYLVTCLSANSELLLKQLLDHVLFNPALWIYTPASVQTRLYSYLATEFLSDTQIYSNVRRVSTVLQTVHTLKYYYWVVNPRSKSGISPKGLDGPRPAQKDILAIRSYILLFLKQLIMVGNGVKDDELQSILNYLTTIHEDDNLHDVLQMLISLMSEHPSSMVPAFDSKCGVRTIFKLLASESQLIRLQALKLLGFFLSRSTHKRKYDVMSPFNLYTLLAERLLLNEDTLSLPTYNVLYEIMTEHISQQILYTRHPEPESHFRLENPMILKVVATLVRQSKQTEQLLDVKKLFLSDMTLLCNNNRENRRTVLQMSVWQEWLIAMAYIHPKNGEEQKLSDMVYSLFRMLLHHAIKYEYGGWRVWVDTLAIVHSKVSYEEFKLQFAQMYERYEMHRADNITDPLVRRQHPISTISGWHEGGQNLPNGCHSENEGWQNSGASLQEIELNENDKSEQVCSCDYNSTLSDGSPVSYVVKHEDSEAVSLDSRTSDLFSDGKNGKGSPYSQDSPLKLGEEIAEDSPVCNGVHAESSPSFGSPMKMSNEKSEVVEEILQEILTNSEKLIEEHCDATVSDDTPVQQDQEIVEAVKEVVNNLPELENEKNSTEITEEEVIEEQKEIETDQANVDQEVGNSAKQISSPEKEVPDSDLSERYLTPTDEIVEKKEDEAESTEKTEKCDEEQFRTVKSDIKESNEIVKTNNSIDVIVSETNSVNELIKNNSEAVPIVENSAVSVELEPSKNESSLGEATIQASDNDSKLADGAEIEVPQVENISTISQYCDPSHYDNSTNTAVNNDNVVVNAEEDSNNQSDGPPAIIDGMKRRVSLPACHNEMPMGDYNHNPGNVSPQKRPRSASTSTQVDPNLFERKNSKSGLPRPMFSPGPTRPPFRIPEFKWSYIHQRLLSDVLFSLETDIQVWRSHSTKSVLDFVNSSDNAIFVVNTVHLISQLADNLIIACGGLLPLLASATSPNSELDVIEPTQGMPIEVAVSFLQRLVNMADVLIFASSLNFSELEAEKNMSSGGILRQCLRLVCTCAVRNCLECKERSRPHHALAPNSHNASHKAAHLQSFIRGVQNSPKSVADNLSSNSSPVKDPEKLLQDMDVNRLRAVIYRDVEETKQAQFLSLAIVYFISVLMVSKYRDILEPPVSIRLPSPVPVIRNNGTSSHRSDSPQEGSARPLFPQWSHHVYPQFLPGSHPNAVAHNNYVRHRHSYVKHHYNLNNNHHSHHHNHKIDHRYHRNSVVNRAASRSVQIQEDNDFDIITAYVEENNSLHTENDLNSGPASIKSSDSVDDIHSVHSIDTNNIGSNNEAHMDDNDKVNVDESWTDINLNEEGDSKEETRNLQNMSHSHSGLDSEGNISERGDKHHSEISVVRVPDGIIQTPVQIRPDDLPVNNLVDHITMPTPSREASLTQKLEMALGSVCPLLREIMVDFAPFLSKTLVGSHGQELLMEGKGLTTFKNSNSVVELVMLLCSQEWQNSLQKHAGLAFIELINEGRLLSHAMKDHIVRVANEAEFILNRMRADDVLKHADFESQCAQTLLDRKEEERMCDHLITSARRRDNVTASKLLEKVRNIMSNKHGAWGYMDSQDFKLNDFWKLDAWEDDARRRKRLVHNPLGTTHPEASLKAAIEHGAPEDAILQAREEFHTHVAATKGQQMPSDLMDDNELMIDDRELDNDLSGPVNISTKARLVAPGLVAPGMVSITSAELYFEVDEDEEEFKKIDSEMLKYCDHLHGKWYFSEIRAIFSRRYLLQNNAIEIFLASRTSIMFAFPDQSTVKKVIRALPRVGVGIKYGIPQTRRASMMSPRQLMRNSNMTQKWQRREISNFEYLMFLNTIAGRTYNDLNQYPVFPWVLTNYDSKDLDLSQPSNYRDLSKPIGALNPSRRAYFEERYATWEHESIPPFHYGTHYSTSAFVFNWLIRVEPFTTMFLSLQGGKFDYPNRLFSSISLSWKNCQRDTSDVKELIPEFYFLPEMFVNSNRYRLGMSEEGKPIGDVELPPWANSPEEFVRINRMALESEFVSCQLHQWIDLIFGYKQKGPEAIRATNCFYYLTYEGSVDLDSIHDKVMREAIENQIRNFGQTPSQLLMEPHPPRSSAMHLSPMMFSAIPDDVCMTMKFLSNSPVVHISANTYPQLPNPSVVTVTMHQQFAVNKWNSAYAAVAQSPSYADTPQNQAANLPLSMDAVLSTTNNSNAQNQMQRRHLGDNFSQNLKIRFNCFVTTVDSKFLVACGFWDNSFRVFSTETAKIVQIIFGHYGVVTCLSRSECNITSDCYIASGSADCTVLLWHWNARTQTIVGEGDVPTPRATLTGHEQPVSSVVISAELGLVVSGSYGGPVLVHTTFGDLLRSLDPPNAFMSPENIAMSREGVIVVNYEKGNIAAFTINGKRLRHESHNDNLQCLLLSRDGEYLMTGGDKGIVEVWRTFNLALLYAFPACDSSVRSLALSHDQKFLLAGLALGSIVVFHIDFNRWHHEFQQRY</sequence>
<dbReference type="PROSITE" id="PS50082">
    <property type="entry name" value="WD_REPEATS_2"/>
    <property type="match status" value="1"/>
</dbReference>
<feature type="domain" description="BEACH-type PH" evidence="8">
    <location>
        <begin position="2274"/>
        <end position="2382"/>
    </location>
</feature>
<keyword evidence="2 5" id="KW-0853">WD repeat</keyword>
<keyword evidence="3" id="KW-0677">Repeat</keyword>
<dbReference type="InterPro" id="IPR013320">
    <property type="entry name" value="ConA-like_dom_sf"/>
</dbReference>
<dbReference type="InterPro" id="IPR000409">
    <property type="entry name" value="BEACH_dom"/>
</dbReference>
<dbReference type="PROSITE" id="PS50197">
    <property type="entry name" value="BEACH"/>
    <property type="match status" value="1"/>
</dbReference>
<proteinExistence type="predicted"/>
<dbReference type="InterPro" id="IPR016024">
    <property type="entry name" value="ARM-type_fold"/>
</dbReference>
<dbReference type="PROSITE" id="PS51783">
    <property type="entry name" value="PH_BEACH"/>
    <property type="match status" value="1"/>
</dbReference>
<feature type="region of interest" description="Disordered" evidence="6">
    <location>
        <begin position="1083"/>
        <end position="1108"/>
    </location>
</feature>
<feature type="region of interest" description="Disordered" evidence="6">
    <location>
        <begin position="1926"/>
        <end position="1961"/>
    </location>
</feature>
<keyword evidence="10" id="KW-1185">Reference proteome</keyword>
<name>A0A9N9XS65_PHYSR</name>
<dbReference type="PANTHER" id="PTHR13743">
    <property type="entry name" value="BEIGE/BEACH-RELATED"/>
    <property type="match status" value="1"/>
</dbReference>
<evidence type="ECO:0000256" key="2">
    <source>
        <dbReference type="ARBA" id="ARBA00022574"/>
    </source>
</evidence>
<dbReference type="SMART" id="SM01026">
    <property type="entry name" value="Beach"/>
    <property type="match status" value="1"/>
</dbReference>
<dbReference type="InterPro" id="IPR015943">
    <property type="entry name" value="WD40/YVTN_repeat-like_dom_sf"/>
</dbReference>
<reference evidence="9" key="1">
    <citation type="submission" date="2022-01" db="EMBL/GenBank/DDBJ databases">
        <authorList>
            <person name="King R."/>
        </authorList>
    </citation>
    <scope>NUCLEOTIDE SEQUENCE</scope>
</reference>
<dbReference type="InterPro" id="IPR001680">
    <property type="entry name" value="WD40_rpt"/>
</dbReference>
<dbReference type="Pfam" id="PF20426">
    <property type="entry name" value="NBCH_WD40"/>
    <property type="match status" value="1"/>
</dbReference>
<dbReference type="FunFam" id="2.30.29.30:FF:000059">
    <property type="entry name" value="neurobeachin isoform X1"/>
    <property type="match status" value="1"/>
</dbReference>
<feature type="domain" description="BEACH" evidence="7">
    <location>
        <begin position="2401"/>
        <end position="2690"/>
    </location>
</feature>
<keyword evidence="4" id="KW-0472">Membrane</keyword>
<dbReference type="InterPro" id="IPR023362">
    <property type="entry name" value="PH-BEACH_dom"/>
</dbReference>
<dbReference type="PANTHER" id="PTHR13743:SF162">
    <property type="entry name" value="NEUROBEACHIN"/>
    <property type="match status" value="1"/>
</dbReference>
<dbReference type="InterPro" id="IPR050865">
    <property type="entry name" value="BEACH_Domain"/>
</dbReference>
<dbReference type="Pfam" id="PF06469">
    <property type="entry name" value="DUF1088"/>
    <property type="match status" value="1"/>
</dbReference>
<evidence type="ECO:0000313" key="10">
    <source>
        <dbReference type="Proteomes" id="UP001153712"/>
    </source>
</evidence>
<dbReference type="SUPFAM" id="SSF50729">
    <property type="entry name" value="PH domain-like"/>
    <property type="match status" value="1"/>
</dbReference>
<dbReference type="InterPro" id="IPR010508">
    <property type="entry name" value="NBEA-like_DUF1088"/>
</dbReference>
<feature type="region of interest" description="Disordered" evidence="6">
    <location>
        <begin position="1335"/>
        <end position="1355"/>
    </location>
</feature>
<dbReference type="EMBL" id="OU900096">
    <property type="protein sequence ID" value="CAG9859908.1"/>
    <property type="molecule type" value="Genomic_DNA"/>
</dbReference>
<feature type="region of interest" description="Disordered" evidence="6">
    <location>
        <begin position="1427"/>
        <end position="1482"/>
    </location>
</feature>
<dbReference type="Pfam" id="PF20425">
    <property type="entry name" value="Neurobeachin"/>
    <property type="match status" value="1"/>
</dbReference>
<dbReference type="Gene3D" id="1.10.1540.10">
    <property type="entry name" value="BEACH domain"/>
    <property type="match status" value="1"/>
</dbReference>
<feature type="compositionally biased region" description="Polar residues" evidence="6">
    <location>
        <begin position="1438"/>
        <end position="1458"/>
    </location>
</feature>
<dbReference type="GO" id="GO:0019901">
    <property type="term" value="F:protein kinase binding"/>
    <property type="evidence" value="ECO:0007669"/>
    <property type="project" value="TreeGrafter"/>
</dbReference>
<dbReference type="FunFam" id="1.10.1540.10:FF:000001">
    <property type="entry name" value="neurobeachin isoform X1"/>
    <property type="match status" value="1"/>
</dbReference>
<dbReference type="InterPro" id="IPR011993">
    <property type="entry name" value="PH-like_dom_sf"/>
</dbReference>
<dbReference type="InterPro" id="IPR036322">
    <property type="entry name" value="WD40_repeat_dom_sf"/>
</dbReference>
<dbReference type="GO" id="GO:0008104">
    <property type="term" value="P:intracellular protein localization"/>
    <property type="evidence" value="ECO:0007669"/>
    <property type="project" value="TreeGrafter"/>
</dbReference>
<evidence type="ECO:0000259" key="8">
    <source>
        <dbReference type="PROSITE" id="PS51783"/>
    </source>
</evidence>
<evidence type="ECO:0000256" key="6">
    <source>
        <dbReference type="SAM" id="MobiDB-lite"/>
    </source>
</evidence>
<dbReference type="Pfam" id="PF15787">
    <property type="entry name" value="DUF4704"/>
    <property type="match status" value="1"/>
</dbReference>
<accession>A0A9N9XS65</accession>